<dbReference type="EMBL" id="CM055747">
    <property type="protein sequence ID" value="KAJ7996148.1"/>
    <property type="molecule type" value="Genomic_DNA"/>
</dbReference>
<dbReference type="Proteomes" id="UP001157502">
    <property type="component" value="Chromosome 20"/>
</dbReference>
<evidence type="ECO:0000313" key="2">
    <source>
        <dbReference type="Proteomes" id="UP001157502"/>
    </source>
</evidence>
<gene>
    <name evidence="1" type="ORF">DPEC_G00234060</name>
</gene>
<name>A0ACC2FXS5_DALPE</name>
<reference evidence="1" key="1">
    <citation type="submission" date="2021-05" db="EMBL/GenBank/DDBJ databases">
        <authorList>
            <person name="Pan Q."/>
            <person name="Jouanno E."/>
            <person name="Zahm M."/>
            <person name="Klopp C."/>
            <person name="Cabau C."/>
            <person name="Louis A."/>
            <person name="Berthelot C."/>
            <person name="Parey E."/>
            <person name="Roest Crollius H."/>
            <person name="Montfort J."/>
            <person name="Robinson-Rechavi M."/>
            <person name="Bouchez O."/>
            <person name="Lampietro C."/>
            <person name="Lopez Roques C."/>
            <person name="Donnadieu C."/>
            <person name="Postlethwait J."/>
            <person name="Bobe J."/>
            <person name="Dillon D."/>
            <person name="Chandos A."/>
            <person name="von Hippel F."/>
            <person name="Guiguen Y."/>
        </authorList>
    </citation>
    <scope>NUCLEOTIDE SEQUENCE</scope>
    <source>
        <strain evidence="1">YG-Jan2019</strain>
    </source>
</reference>
<keyword evidence="2" id="KW-1185">Reference proteome</keyword>
<comment type="caution">
    <text evidence="1">The sequence shown here is derived from an EMBL/GenBank/DDBJ whole genome shotgun (WGS) entry which is preliminary data.</text>
</comment>
<proteinExistence type="predicted"/>
<sequence length="448" mass="50048">MRRMTRHACEDGPVLEDQETEGQRQLHCLLLQQLDTDVNLDRCFAKRKCFAPAALYKPFGEQAAGVRSLSQFQALQDGESELANLRELGLTDLEVELWLNRHQPESTDMRHGVSAAPGARRQRLQVIQDKIDARSELMSRPQRFSASRPLSRREMEIEKALFHGNDRLGFLTALYHQGEDGKTDQQGASSDPMDSLYRDVLSEVRKHTAVSEESTGDAIPDQSHVLPVRQSDAFRGGIKDSDKLGNTWEASGQSQAPDKPGHKTMPAPMSINVSQPIGSLCGVVKAGTVEPAMVQGEVEEISVEEILQNRETEEGIRNIPRFRSYQQGDPSKVLCVKNLSARASVSQLVALFSRFDGAVERPVLYRLLTGRLKGQAFITLSDTETAQKALELVNGYRLMGKPLVIEFSWERLGEQNLERQNKEEKRKERSEQFLPDPSAAYAKASAHA</sequence>
<organism evidence="1 2">
    <name type="scientific">Dallia pectoralis</name>
    <name type="common">Alaska blackfish</name>
    <dbReference type="NCBI Taxonomy" id="75939"/>
    <lineage>
        <taxon>Eukaryota</taxon>
        <taxon>Metazoa</taxon>
        <taxon>Chordata</taxon>
        <taxon>Craniata</taxon>
        <taxon>Vertebrata</taxon>
        <taxon>Euteleostomi</taxon>
        <taxon>Actinopterygii</taxon>
        <taxon>Neopterygii</taxon>
        <taxon>Teleostei</taxon>
        <taxon>Protacanthopterygii</taxon>
        <taxon>Esociformes</taxon>
        <taxon>Umbridae</taxon>
        <taxon>Dallia</taxon>
    </lineage>
</organism>
<accession>A0ACC2FXS5</accession>
<protein>
    <submittedName>
        <fullName evidence="1">Uncharacterized protein</fullName>
    </submittedName>
</protein>
<evidence type="ECO:0000313" key="1">
    <source>
        <dbReference type="EMBL" id="KAJ7996148.1"/>
    </source>
</evidence>